<reference evidence="2" key="2">
    <citation type="submission" date="2021-04" db="EMBL/GenBank/DDBJ databases">
        <authorList>
            <person name="Podell S."/>
        </authorList>
    </citation>
    <scope>NUCLEOTIDE SEQUENCE</scope>
    <source>
        <strain evidence="2">Hildebrandi</strain>
    </source>
</reference>
<protein>
    <submittedName>
        <fullName evidence="2">Serine aminopeptidase, S33</fullName>
    </submittedName>
</protein>
<dbReference type="AlphaFoldDB" id="A0A9K3PPT7"/>
<dbReference type="OrthoDB" id="48798at2759"/>
<evidence type="ECO:0000313" key="3">
    <source>
        <dbReference type="Proteomes" id="UP000693970"/>
    </source>
</evidence>
<evidence type="ECO:0000313" key="2">
    <source>
        <dbReference type="EMBL" id="KAG7355212.1"/>
    </source>
</evidence>
<organism evidence="2 3">
    <name type="scientific">Nitzschia inconspicua</name>
    <dbReference type="NCBI Taxonomy" id="303405"/>
    <lineage>
        <taxon>Eukaryota</taxon>
        <taxon>Sar</taxon>
        <taxon>Stramenopiles</taxon>
        <taxon>Ochrophyta</taxon>
        <taxon>Bacillariophyta</taxon>
        <taxon>Bacillariophyceae</taxon>
        <taxon>Bacillariophycidae</taxon>
        <taxon>Bacillariales</taxon>
        <taxon>Bacillariaceae</taxon>
        <taxon>Nitzschia</taxon>
    </lineage>
</organism>
<dbReference type="EMBL" id="JAGRRH010000016">
    <property type="protein sequence ID" value="KAG7355212.1"/>
    <property type="molecule type" value="Genomic_DNA"/>
</dbReference>
<keyword evidence="3" id="KW-1185">Reference proteome</keyword>
<gene>
    <name evidence="2" type="ORF">IV203_004568</name>
</gene>
<dbReference type="Pfam" id="PF12146">
    <property type="entry name" value="Hydrolase_4"/>
    <property type="match status" value="1"/>
</dbReference>
<proteinExistence type="predicted"/>
<dbReference type="Proteomes" id="UP000693970">
    <property type="component" value="Unassembled WGS sequence"/>
</dbReference>
<keyword evidence="2" id="KW-0645">Protease</keyword>
<keyword evidence="2" id="KW-0378">Hydrolase</keyword>
<evidence type="ECO:0000259" key="1">
    <source>
        <dbReference type="Pfam" id="PF12146"/>
    </source>
</evidence>
<comment type="caution">
    <text evidence="2">The sequence shown here is derived from an EMBL/GenBank/DDBJ whole genome shotgun (WGS) entry which is preliminary data.</text>
</comment>
<dbReference type="InterPro" id="IPR022742">
    <property type="entry name" value="Hydrolase_4"/>
</dbReference>
<sequence length="400" mass="42663">MSLQFDQLAFSSLPTRDLQKIKTSIGEEEDEPLVTSVARMQFETKSGGSTLNVELFGNGWVTSDENTSPTLSQGGVNILLFVPGVCESAETWTVQHIARLCRDTGWMLAVLELPGHGLSSGPRAVLQPTGRTGLNRLIDIVTETADNVFNHLLQKVSKHNNCTIKMALSGSSLGGVIAAYAAPKVSQMIQDSTYRKKSSSHPCQIQFVGNILLSPAVGVAQAAIPSPVIVSALSCLAFVAPSASFLTPAEDPSHYNCPSWTQRNFSGQWPLGTSKLLLDITSVIVPDDVKKTMADVPTTSSSPLCVQGCTIQSFVITGTKDPVVPLQSVREFVNAINASEGSVATLVEIPNGDHGLLAGPKGKVVNLVTEQFKTALLTLANRSLKTFCVNRQLSTSTNKL</sequence>
<accession>A0A9K3PPT7</accession>
<dbReference type="GO" id="GO:0004177">
    <property type="term" value="F:aminopeptidase activity"/>
    <property type="evidence" value="ECO:0007669"/>
    <property type="project" value="UniProtKB-KW"/>
</dbReference>
<dbReference type="InterPro" id="IPR051044">
    <property type="entry name" value="MAG_DAG_Lipase"/>
</dbReference>
<keyword evidence="2" id="KW-0031">Aminopeptidase</keyword>
<dbReference type="PANTHER" id="PTHR11614">
    <property type="entry name" value="PHOSPHOLIPASE-RELATED"/>
    <property type="match status" value="1"/>
</dbReference>
<name>A0A9K3PPT7_9STRA</name>
<feature type="domain" description="Serine aminopeptidase S33" evidence="1">
    <location>
        <begin position="78"/>
        <end position="357"/>
    </location>
</feature>
<reference evidence="2" key="1">
    <citation type="journal article" date="2021" name="Sci. Rep.">
        <title>Diploid genomic architecture of Nitzschia inconspicua, an elite biomass production diatom.</title>
        <authorList>
            <person name="Oliver A."/>
            <person name="Podell S."/>
            <person name="Pinowska A."/>
            <person name="Traller J.C."/>
            <person name="Smith S.R."/>
            <person name="McClure R."/>
            <person name="Beliaev A."/>
            <person name="Bohutskyi P."/>
            <person name="Hill E.A."/>
            <person name="Rabines A."/>
            <person name="Zheng H."/>
            <person name="Allen L.Z."/>
            <person name="Kuo A."/>
            <person name="Grigoriev I.V."/>
            <person name="Allen A.E."/>
            <person name="Hazlebeck D."/>
            <person name="Allen E.E."/>
        </authorList>
    </citation>
    <scope>NUCLEOTIDE SEQUENCE</scope>
    <source>
        <strain evidence="2">Hildebrandi</strain>
    </source>
</reference>